<name>A0A8H7C480_AGABI</name>
<dbReference type="EMBL" id="JABXXO010000013">
    <property type="protein sequence ID" value="KAF7761748.1"/>
    <property type="molecule type" value="Genomic_DNA"/>
</dbReference>
<gene>
    <name evidence="1" type="ORF">Agabi119p4_9740</name>
</gene>
<evidence type="ECO:0000313" key="2">
    <source>
        <dbReference type="Proteomes" id="UP000629468"/>
    </source>
</evidence>
<protein>
    <submittedName>
        <fullName evidence="1">Uncharacterized protein</fullName>
    </submittedName>
</protein>
<evidence type="ECO:0000313" key="1">
    <source>
        <dbReference type="EMBL" id="KAF7761748.1"/>
    </source>
</evidence>
<dbReference type="Proteomes" id="UP000629468">
    <property type="component" value="Unassembled WGS sequence"/>
</dbReference>
<accession>A0A8H7C480</accession>
<reference evidence="1 2" key="1">
    <citation type="journal article" name="Sci. Rep.">
        <title>Telomere-to-telomere assembled and centromere annotated genomes of the two main subspecies of the button mushroom Agaricus bisporus reveal especially polymorphic chromosome ends.</title>
        <authorList>
            <person name="Sonnenberg A.S.M."/>
            <person name="Sedaghat-Telgerd N."/>
            <person name="Lavrijssen B."/>
            <person name="Ohm R.A."/>
            <person name="Hendrickx P.M."/>
            <person name="Scholtmeijer K."/>
            <person name="Baars J.J.P."/>
            <person name="van Peer A."/>
        </authorList>
    </citation>
    <scope>NUCLEOTIDE SEQUENCE [LARGE SCALE GENOMIC DNA]</scope>
    <source>
        <strain evidence="1 2">H119_p4</strain>
    </source>
</reference>
<proteinExistence type="predicted"/>
<comment type="caution">
    <text evidence="1">The sequence shown here is derived from an EMBL/GenBank/DDBJ whole genome shotgun (WGS) entry which is preliminary data.</text>
</comment>
<dbReference type="AlphaFoldDB" id="A0A8H7C480"/>
<sequence length="118" mass="13814">METTTWMYSCLFLRQKWFPEEVERREAKERLQAAILAYGDPIEQVLAGRSAEWVLMGKKHSHPQAEGGMHWTVRTFCGEHAVMTLDVYEDKEIPAEVYCNGGEWEAKRSRSDFMGRIW</sequence>
<organism evidence="1 2">
    <name type="scientific">Agaricus bisporus var. burnettii</name>
    <dbReference type="NCBI Taxonomy" id="192524"/>
    <lineage>
        <taxon>Eukaryota</taxon>
        <taxon>Fungi</taxon>
        <taxon>Dikarya</taxon>
        <taxon>Basidiomycota</taxon>
        <taxon>Agaricomycotina</taxon>
        <taxon>Agaricomycetes</taxon>
        <taxon>Agaricomycetidae</taxon>
        <taxon>Agaricales</taxon>
        <taxon>Agaricineae</taxon>
        <taxon>Agaricaceae</taxon>
        <taxon>Agaricus</taxon>
    </lineage>
</organism>